<feature type="binding site" evidence="5">
    <location>
        <position position="256"/>
    </location>
    <ligand>
        <name>Fe cation</name>
        <dbReference type="ChEBI" id="CHEBI:24875"/>
        <note>catalytic</note>
    </ligand>
</feature>
<keyword evidence="9" id="KW-1185">Reference proteome</keyword>
<keyword evidence="4 5" id="KW-0408">Iron</keyword>
<evidence type="ECO:0000256" key="6">
    <source>
        <dbReference type="RuleBase" id="RU364048"/>
    </source>
</evidence>
<comment type="caution">
    <text evidence="8">The sequence shown here is derived from an EMBL/GenBank/DDBJ whole genome shotgun (WGS) entry which is preliminary data.</text>
</comment>
<accession>R4YWM3</accession>
<feature type="binding site" evidence="5">
    <location>
        <position position="321"/>
    </location>
    <ligand>
        <name>Fe cation</name>
        <dbReference type="ChEBI" id="CHEBI:24875"/>
        <note>catalytic</note>
    </ligand>
</feature>
<feature type="signal peptide" evidence="7">
    <location>
        <begin position="1"/>
        <end position="30"/>
    </location>
</feature>
<dbReference type="AlphaFoldDB" id="R4YWM3"/>
<dbReference type="eggNOG" id="COG3670">
    <property type="taxonomic scope" value="Bacteria"/>
</dbReference>
<keyword evidence="7" id="KW-0732">Signal</keyword>
<dbReference type="EMBL" id="CANL01000003">
    <property type="protein sequence ID" value="CCM62370.1"/>
    <property type="molecule type" value="Genomic_DNA"/>
</dbReference>
<feature type="binding site" evidence="5">
    <location>
        <position position="492"/>
    </location>
    <ligand>
        <name>Fe cation</name>
        <dbReference type="ChEBI" id="CHEBI:24875"/>
        <note>catalytic</note>
    </ligand>
</feature>
<feature type="chain" id="PRO_5039175971" description="Dioxygenase" evidence="7">
    <location>
        <begin position="31"/>
        <end position="501"/>
    </location>
</feature>
<dbReference type="PROSITE" id="PS51318">
    <property type="entry name" value="TAT"/>
    <property type="match status" value="1"/>
</dbReference>
<dbReference type="GO" id="GO:0046872">
    <property type="term" value="F:metal ion binding"/>
    <property type="evidence" value="ECO:0007669"/>
    <property type="project" value="UniProtKB-KW"/>
</dbReference>
<dbReference type="PANTHER" id="PTHR10543:SF89">
    <property type="entry name" value="CAROTENOID 9,10(9',10')-CLEAVAGE DIOXYGENASE 1"/>
    <property type="match status" value="1"/>
</dbReference>
<evidence type="ECO:0000313" key="8">
    <source>
        <dbReference type="EMBL" id="CCM62370.1"/>
    </source>
</evidence>
<evidence type="ECO:0000256" key="1">
    <source>
        <dbReference type="ARBA" id="ARBA00006787"/>
    </source>
</evidence>
<dbReference type="RefSeq" id="WP_012223726.1">
    <property type="nucleotide sequence ID" value="NZ_HG422565.1"/>
</dbReference>
<dbReference type="OrthoDB" id="6636843at2"/>
<keyword evidence="3 6" id="KW-0560">Oxidoreductase</keyword>
<dbReference type="Proteomes" id="UP000018291">
    <property type="component" value="Unassembled WGS sequence"/>
</dbReference>
<dbReference type="InterPro" id="IPR006311">
    <property type="entry name" value="TAT_signal"/>
</dbReference>
<evidence type="ECO:0000313" key="9">
    <source>
        <dbReference type="Proteomes" id="UP000018291"/>
    </source>
</evidence>
<reference evidence="8 9" key="1">
    <citation type="journal article" date="2013" name="ISME J.">
        <title>Metabolic model for the filamentous 'Candidatus Microthrix parvicella' based on genomic and metagenomic analyses.</title>
        <authorList>
            <person name="Jon McIlroy S."/>
            <person name="Kristiansen R."/>
            <person name="Albertsen M."/>
            <person name="Michael Karst S."/>
            <person name="Rossetti S."/>
            <person name="Lund Nielsen J."/>
            <person name="Tandoi V."/>
            <person name="James Seviour R."/>
            <person name="Nielsen P.H."/>
        </authorList>
    </citation>
    <scope>NUCLEOTIDE SEQUENCE [LARGE SCALE GENOMIC DNA]</scope>
    <source>
        <strain evidence="8 9">RN1</strain>
    </source>
</reference>
<protein>
    <recommendedName>
        <fullName evidence="6">Dioxygenase</fullName>
        <ecNumber evidence="6">1.13.11.-</ecNumber>
    </recommendedName>
</protein>
<comment type="similarity">
    <text evidence="1 6">Belongs to the carotenoid oxygenase family.</text>
</comment>
<sequence length="501" mass="54723">MQQRPMNRRQFLTRAGGGALGVAALPGMLAACGGDVETTSGLSSSTSAGPSTTRALTQVKGDKPWWLQGNFAPVSKEVRSTSLKVTGSIPDELAGLYVRNGSNSVNADTGHWFIGDGMLHGVRLEGGEAKSYANRWVRTTLYESGDGFADAGIPGGDIGYSNVSAFTHNNKLFTSGEIGFPYELSPKDLSTVGVYDFDGKLDTNMTAHPKVDPETGELHFFGYGFFEPFLTYHVADAQGRLIHSAPIEVGKSTMMHDFAITDRDVVFWEFPVVLDLSMAAEGADLPFRWEPEYGARIGVLPLGGTNADIRWVEVPPAYVFHGVNAFRDGDEIVVDVSQFETMFENGPLGQAPELHRWRINTAGKELTFSDDTLEADLHMDLPSRDPRRVGRPYRYGYLIEAVNNPDTVQLGGLYKQDFETNTQEYFNPGADRVCDEGLFVPTGDAEDDGYVFSYSYNAERDGSDLLILAAQDFAAEPVATIELPQRVPHGFHATWVAADDA</sequence>
<organism evidence="8 9">
    <name type="scientific">Candidatus Neomicrothrix parvicella RN1</name>
    <dbReference type="NCBI Taxonomy" id="1229780"/>
    <lineage>
        <taxon>Bacteria</taxon>
        <taxon>Bacillati</taxon>
        <taxon>Actinomycetota</taxon>
        <taxon>Acidimicrobiia</taxon>
        <taxon>Acidimicrobiales</taxon>
        <taxon>Microthrixaceae</taxon>
        <taxon>Candidatus Neomicrothrix</taxon>
    </lineage>
</organism>
<comment type="cofactor">
    <cofactor evidence="5 6">
        <name>Fe(2+)</name>
        <dbReference type="ChEBI" id="CHEBI:29033"/>
    </cofactor>
    <text evidence="5 6">Binds 1 Fe(2+) ion per subunit.</text>
</comment>
<keyword evidence="2 5" id="KW-0479">Metal-binding</keyword>
<dbReference type="PANTHER" id="PTHR10543">
    <property type="entry name" value="BETA-CAROTENE DIOXYGENASE"/>
    <property type="match status" value="1"/>
</dbReference>
<keyword evidence="6 8" id="KW-0223">Dioxygenase</keyword>
<evidence type="ECO:0000256" key="4">
    <source>
        <dbReference type="ARBA" id="ARBA00023004"/>
    </source>
</evidence>
<name>R4YWM3_9ACTN</name>
<gene>
    <name evidence="8" type="ORF">BN381_110036</name>
</gene>
<evidence type="ECO:0000256" key="2">
    <source>
        <dbReference type="ARBA" id="ARBA00022723"/>
    </source>
</evidence>
<dbReference type="GO" id="GO:0016121">
    <property type="term" value="P:carotene catabolic process"/>
    <property type="evidence" value="ECO:0007669"/>
    <property type="project" value="TreeGrafter"/>
</dbReference>
<dbReference type="PROSITE" id="PS51257">
    <property type="entry name" value="PROKAR_LIPOPROTEIN"/>
    <property type="match status" value="1"/>
</dbReference>
<dbReference type="Pfam" id="PF03055">
    <property type="entry name" value="RPE65"/>
    <property type="match status" value="1"/>
</dbReference>
<evidence type="ECO:0000256" key="7">
    <source>
        <dbReference type="SAM" id="SignalP"/>
    </source>
</evidence>
<evidence type="ECO:0000256" key="3">
    <source>
        <dbReference type="ARBA" id="ARBA00023002"/>
    </source>
</evidence>
<proteinExistence type="inferred from homology"/>
<feature type="binding site" evidence="5">
    <location>
        <position position="208"/>
    </location>
    <ligand>
        <name>Fe cation</name>
        <dbReference type="ChEBI" id="CHEBI:24875"/>
        <note>catalytic</note>
    </ligand>
</feature>
<dbReference type="InterPro" id="IPR004294">
    <property type="entry name" value="Carotenoid_Oase"/>
</dbReference>
<dbReference type="HOGENOM" id="CLU_016472_0_2_11"/>
<evidence type="ECO:0000256" key="5">
    <source>
        <dbReference type="PIRSR" id="PIRSR604294-1"/>
    </source>
</evidence>
<dbReference type="EC" id="1.13.11.-" evidence="6"/>
<dbReference type="GO" id="GO:0010436">
    <property type="term" value="F:carotenoid dioxygenase activity"/>
    <property type="evidence" value="ECO:0007669"/>
    <property type="project" value="TreeGrafter"/>
</dbReference>
<dbReference type="STRING" id="1229780.BN381_110036"/>